<dbReference type="KEGG" id="rhp:LPB142_13480"/>
<dbReference type="Proteomes" id="UP000176562">
    <property type="component" value="Chromosome"/>
</dbReference>
<dbReference type="EMBL" id="CP017781">
    <property type="protein sequence ID" value="AOZ70204.1"/>
    <property type="molecule type" value="Genomic_DNA"/>
</dbReference>
<organism evidence="2 3">
    <name type="scientific">Rhodobacter xanthinilyticus</name>
    <dbReference type="NCBI Taxonomy" id="1850250"/>
    <lineage>
        <taxon>Bacteria</taxon>
        <taxon>Pseudomonadati</taxon>
        <taxon>Pseudomonadota</taxon>
        <taxon>Alphaproteobacteria</taxon>
        <taxon>Rhodobacterales</taxon>
        <taxon>Rhodobacter group</taxon>
        <taxon>Rhodobacter</taxon>
    </lineage>
</organism>
<keyword evidence="3" id="KW-1185">Reference proteome</keyword>
<evidence type="ECO:0000256" key="1">
    <source>
        <dbReference type="SAM" id="Phobius"/>
    </source>
</evidence>
<evidence type="ECO:0000313" key="3">
    <source>
        <dbReference type="Proteomes" id="UP000176562"/>
    </source>
</evidence>
<keyword evidence="1" id="KW-1133">Transmembrane helix</keyword>
<dbReference type="STRING" id="1850250.LPB142_13480"/>
<proteinExistence type="predicted"/>
<sequence>MRIFRTLHRFLAAERGSVPIEGLIGAAILAGWYMMAFEFYEAFRMKMVNQRAAYTLADLMSRREASIGPSYIEGTKEVIGYVAGQAAQDQSWVRISVIQCFASEDPDMTPEEKNAPCDGVEKSAQLLGSYGTDGQKPLTQAMLETVADRIPIMAVADTAVITETSTFYLPVFANAGTFLGPLLGGKLRFSNFVVTRPRGVDNSWDSAS</sequence>
<dbReference type="RefSeq" id="WP_071166677.1">
    <property type="nucleotide sequence ID" value="NZ_CP017781.1"/>
</dbReference>
<accession>A0A1D9MEA1</accession>
<evidence type="ECO:0000313" key="2">
    <source>
        <dbReference type="EMBL" id="AOZ70204.1"/>
    </source>
</evidence>
<name>A0A1D9MEA1_9RHOB</name>
<keyword evidence="1" id="KW-0812">Transmembrane</keyword>
<gene>
    <name evidence="2" type="ORF">LPB142_13480</name>
</gene>
<keyword evidence="1" id="KW-0472">Membrane</keyword>
<dbReference type="AlphaFoldDB" id="A0A1D9MEA1"/>
<evidence type="ECO:0008006" key="4">
    <source>
        <dbReference type="Google" id="ProtNLM"/>
    </source>
</evidence>
<reference evidence="2 3" key="1">
    <citation type="submission" date="2016-10" db="EMBL/GenBank/DDBJ databases">
        <title>Rhodobacter sp. LPB0142, isolated from sea water.</title>
        <authorList>
            <person name="Kim E."/>
            <person name="Yi H."/>
        </authorList>
    </citation>
    <scope>NUCLEOTIDE SEQUENCE [LARGE SCALE GENOMIC DNA]</scope>
    <source>
        <strain evidence="2 3">LPB0142</strain>
    </source>
</reference>
<feature type="transmembrane region" description="Helical" evidence="1">
    <location>
        <begin position="20"/>
        <end position="40"/>
    </location>
</feature>
<protein>
    <recommendedName>
        <fullName evidence="4">Pilus assembly protein TadE</fullName>
    </recommendedName>
</protein>